<dbReference type="RefSeq" id="WP_139169824.1">
    <property type="nucleotide sequence ID" value="NZ_FMUB01000001.1"/>
</dbReference>
<dbReference type="AlphaFoldDB" id="A0A1G4V7D7"/>
<dbReference type="GO" id="GO:0003677">
    <property type="term" value="F:DNA binding"/>
    <property type="evidence" value="ECO:0007669"/>
    <property type="project" value="UniProtKB-KW"/>
</dbReference>
<dbReference type="PANTHER" id="PTHR33744">
    <property type="entry name" value="CARBOHYDRATE DIACID REGULATOR"/>
    <property type="match status" value="1"/>
</dbReference>
<dbReference type="InterPro" id="IPR025736">
    <property type="entry name" value="PucR_C-HTH_dom"/>
</dbReference>
<evidence type="ECO:0000259" key="4">
    <source>
        <dbReference type="Pfam" id="PF17853"/>
    </source>
</evidence>
<protein>
    <submittedName>
        <fullName evidence="5">DNA-binding transcriptional regulator, PucR family</fullName>
    </submittedName>
</protein>
<dbReference type="Pfam" id="PF14361">
    <property type="entry name" value="RsbRD_N"/>
    <property type="match status" value="1"/>
</dbReference>
<dbReference type="InterPro" id="IPR042070">
    <property type="entry name" value="PucR_C-HTH_sf"/>
</dbReference>
<evidence type="ECO:0000259" key="3">
    <source>
        <dbReference type="Pfam" id="PF14361"/>
    </source>
</evidence>
<dbReference type="Proteomes" id="UP000199707">
    <property type="component" value="Unassembled WGS sequence"/>
</dbReference>
<feature type="domain" description="PucR C-terminal helix-turn-helix" evidence="2">
    <location>
        <begin position="357"/>
        <end position="411"/>
    </location>
</feature>
<gene>
    <name evidence="5" type="ORF">SAMN02799620_00422</name>
</gene>
<evidence type="ECO:0000256" key="1">
    <source>
        <dbReference type="ARBA" id="ARBA00006754"/>
    </source>
</evidence>
<dbReference type="InterPro" id="IPR025751">
    <property type="entry name" value="RsbRD_N_dom"/>
</dbReference>
<dbReference type="InterPro" id="IPR041522">
    <property type="entry name" value="CdaR_GGDEF"/>
</dbReference>
<organism evidence="5 6">
    <name type="scientific">Mycolicibacterium fluoranthenivorans</name>
    <dbReference type="NCBI Taxonomy" id="258505"/>
    <lineage>
        <taxon>Bacteria</taxon>
        <taxon>Bacillati</taxon>
        <taxon>Actinomycetota</taxon>
        <taxon>Actinomycetes</taxon>
        <taxon>Mycobacteriales</taxon>
        <taxon>Mycobacteriaceae</taxon>
        <taxon>Mycolicibacterium</taxon>
    </lineage>
</organism>
<feature type="domain" description="RsbT co-antagonist protein RsbRD N-terminal" evidence="3">
    <location>
        <begin position="33"/>
        <end position="177"/>
    </location>
</feature>
<dbReference type="PANTHER" id="PTHR33744:SF1">
    <property type="entry name" value="DNA-BINDING TRANSCRIPTIONAL ACTIVATOR ADER"/>
    <property type="match status" value="1"/>
</dbReference>
<dbReference type="Pfam" id="PF17853">
    <property type="entry name" value="GGDEF_2"/>
    <property type="match status" value="1"/>
</dbReference>
<comment type="similarity">
    <text evidence="1">Belongs to the CdaR family.</text>
</comment>
<proteinExistence type="inferred from homology"/>
<dbReference type="EMBL" id="FMUB01000001">
    <property type="protein sequence ID" value="SCX02366.1"/>
    <property type="molecule type" value="Genomic_DNA"/>
</dbReference>
<keyword evidence="5" id="KW-0238">DNA-binding</keyword>
<evidence type="ECO:0000259" key="2">
    <source>
        <dbReference type="Pfam" id="PF13556"/>
    </source>
</evidence>
<accession>A0A1G4V7D7</accession>
<dbReference type="Gene3D" id="1.10.10.2840">
    <property type="entry name" value="PucR C-terminal helix-turn-helix domain"/>
    <property type="match status" value="1"/>
</dbReference>
<dbReference type="InterPro" id="IPR051448">
    <property type="entry name" value="CdaR-like_regulators"/>
</dbReference>
<dbReference type="Pfam" id="PF13556">
    <property type="entry name" value="HTH_30"/>
    <property type="match status" value="1"/>
</dbReference>
<name>A0A1G4V7D7_9MYCO</name>
<feature type="domain" description="CdaR GGDEF-like" evidence="4">
    <location>
        <begin position="193"/>
        <end position="306"/>
    </location>
</feature>
<evidence type="ECO:0000313" key="6">
    <source>
        <dbReference type="Proteomes" id="UP000199707"/>
    </source>
</evidence>
<evidence type="ECO:0000313" key="5">
    <source>
        <dbReference type="EMBL" id="SCX02366.1"/>
    </source>
</evidence>
<reference evidence="6" key="1">
    <citation type="submission" date="2016-10" db="EMBL/GenBank/DDBJ databases">
        <authorList>
            <person name="Varghese N."/>
            <person name="Submissions S."/>
        </authorList>
    </citation>
    <scope>NUCLEOTIDE SEQUENCE [LARGE SCALE GENOMIC DNA]</scope>
    <source>
        <strain evidence="6">UNC267MFSha1.1M11</strain>
    </source>
</reference>
<dbReference type="STRING" id="1502745.SAMN02799620_00422"/>
<sequence>MGQEWDQLGDTGNRRSWQQVVCPVARELRAEAPQLTRSMVTRMQAALPAVMPDAATVAENAVSTEQTIEALADGLSEGADPRRLELPAATVAFAQAGVHRQVPPSQLIRAYRIGHEYIWQWCFERIALRCDDTAALRTATELFTSWTFAYADAAITRVEEAVEAERERWLRSALAARGAAITAIISGEERNQDRASSRLRYALGHSHLGLAAAVLNPVGDDDPQEALSQAVSRLAVIVDAATHLAHPTGVTTCAAWISRARAFTEEDTVALADCRLPGLRIGVGEPGRGLEGFRRSAVEAGHARRVAADAKLTGVMLYRNLAVPALASVDSELAATFVHRVLGALAGTDDVARRAAEALTVYLDENRSRTKAAARLHVHPNTITYRVQQAEQILGRRIDAASLDLRVALALLPSFRASCAE</sequence>